<proteinExistence type="predicted"/>
<evidence type="ECO:0000256" key="1">
    <source>
        <dbReference type="SAM" id="MobiDB-lite"/>
    </source>
</evidence>
<sequence length="486" mass="54361">MRFRVGVRPNCKPTWFCLPSGSPYRVQSHRFTQYNGKHCTPVQRFARRGQGASGERVIPALIAQARWLNVAFFDSSHSILFLELKHYVRTEQGQVVQRIPEHDICAWGCGDLAVSLLASHQGDPGSIPGRVTPDSRMREGCRTMPLVGGFSRGFPASPAPSFRRRSVLTSVTPICSEDIDVKSRPSLSTIKCPIQYNVSSERSNAAHLKYDCSDLQNAAFVSMEQRRDIGAWEAGYTRENPFDQRHRLARFPHAKNQKRPRRVIEPGTLRQEASSLTTALSRPPSVGGGSSESMRVIEVRMERNRNLGAGEAGDPREGPLTNGIVRHDSHMRKSFDQAGLSLRPALSSPPPHLDTRLLSLQGPQFYKNNGSSATRPVPTEGPHSLRVSVRRHLLDWAIMNEITPAFDVCDWIAKTPRDRVRVNILQCDAGCERTCFEVQLVAESFRENQAVLLIAHTGAWPLLLQRRCIRQFGHCYCDANAKDSLP</sequence>
<keyword evidence="3" id="KW-1185">Reference proteome</keyword>
<evidence type="ECO:0000313" key="3">
    <source>
        <dbReference type="Proteomes" id="UP001159363"/>
    </source>
</evidence>
<reference evidence="2 3" key="1">
    <citation type="submission" date="2023-02" db="EMBL/GenBank/DDBJ databases">
        <title>LHISI_Scaffold_Assembly.</title>
        <authorList>
            <person name="Stuart O.P."/>
            <person name="Cleave R."/>
            <person name="Magrath M.J.L."/>
            <person name="Mikheyev A.S."/>
        </authorList>
    </citation>
    <scope>NUCLEOTIDE SEQUENCE [LARGE SCALE GENOMIC DNA]</scope>
    <source>
        <strain evidence="2">Daus_M_001</strain>
        <tissue evidence="2">Leg muscle</tissue>
    </source>
</reference>
<comment type="caution">
    <text evidence="2">The sequence shown here is derived from an EMBL/GenBank/DDBJ whole genome shotgun (WGS) entry which is preliminary data.</text>
</comment>
<dbReference type="EMBL" id="JARBHB010000011">
    <property type="protein sequence ID" value="KAJ8873304.1"/>
    <property type="molecule type" value="Genomic_DNA"/>
</dbReference>
<evidence type="ECO:0000313" key="2">
    <source>
        <dbReference type="EMBL" id="KAJ8873304.1"/>
    </source>
</evidence>
<feature type="region of interest" description="Disordered" evidence="1">
    <location>
        <begin position="254"/>
        <end position="293"/>
    </location>
</feature>
<feature type="compositionally biased region" description="Polar residues" evidence="1">
    <location>
        <begin position="271"/>
        <end position="280"/>
    </location>
</feature>
<name>A0ABQ9GMQ8_9NEOP</name>
<gene>
    <name evidence="2" type="ORF">PR048_026938</name>
</gene>
<accession>A0ABQ9GMQ8</accession>
<organism evidence="2 3">
    <name type="scientific">Dryococelus australis</name>
    <dbReference type="NCBI Taxonomy" id="614101"/>
    <lineage>
        <taxon>Eukaryota</taxon>
        <taxon>Metazoa</taxon>
        <taxon>Ecdysozoa</taxon>
        <taxon>Arthropoda</taxon>
        <taxon>Hexapoda</taxon>
        <taxon>Insecta</taxon>
        <taxon>Pterygota</taxon>
        <taxon>Neoptera</taxon>
        <taxon>Polyneoptera</taxon>
        <taxon>Phasmatodea</taxon>
        <taxon>Verophasmatodea</taxon>
        <taxon>Anareolatae</taxon>
        <taxon>Phasmatidae</taxon>
        <taxon>Eurycanthinae</taxon>
        <taxon>Dryococelus</taxon>
    </lineage>
</organism>
<protein>
    <submittedName>
        <fullName evidence="2">Uncharacterized protein</fullName>
    </submittedName>
</protein>
<dbReference type="Proteomes" id="UP001159363">
    <property type="component" value="Chromosome 10"/>
</dbReference>